<keyword evidence="2" id="KW-1185">Reference proteome</keyword>
<sequence>MVGRWKEYFEDLLNPTNTPSTDWSLNWDFEADSSPIITQAEVTEVVRNAPLSGKAPGVDEICPEYLKPLDLVGLSWLTRLCKHCMEGDHTSQPPREGLRQGTGEENSADSQTSDSGGTMRFSSQSWNQLYTLHRVLESLWESNQCFVDLEKAFDHVPRGILCGVLREYGVRSGAFAKHSLVSVQPEQELGSRISGSKSRPVPSACWTPAGLPFVTGSVHNLYGQDFSA</sequence>
<reference evidence="1" key="1">
    <citation type="submission" date="2022-04" db="EMBL/GenBank/DDBJ databases">
        <title>Jade perch genome.</title>
        <authorList>
            <person name="Chao B."/>
        </authorList>
    </citation>
    <scope>NUCLEOTIDE SEQUENCE</scope>
    <source>
        <strain evidence="1">CB-2022</strain>
    </source>
</reference>
<proteinExistence type="predicted"/>
<protein>
    <submittedName>
        <fullName evidence="1">Uncharacterized protein</fullName>
    </submittedName>
</protein>
<evidence type="ECO:0000313" key="2">
    <source>
        <dbReference type="Proteomes" id="UP000831701"/>
    </source>
</evidence>
<organism evidence="1 2">
    <name type="scientific">Scortum barcoo</name>
    <name type="common">barcoo grunter</name>
    <dbReference type="NCBI Taxonomy" id="214431"/>
    <lineage>
        <taxon>Eukaryota</taxon>
        <taxon>Metazoa</taxon>
        <taxon>Chordata</taxon>
        <taxon>Craniata</taxon>
        <taxon>Vertebrata</taxon>
        <taxon>Euteleostomi</taxon>
        <taxon>Actinopterygii</taxon>
        <taxon>Neopterygii</taxon>
        <taxon>Teleostei</taxon>
        <taxon>Neoteleostei</taxon>
        <taxon>Acanthomorphata</taxon>
        <taxon>Eupercaria</taxon>
        <taxon>Centrarchiformes</taxon>
        <taxon>Terapontoidei</taxon>
        <taxon>Terapontidae</taxon>
        <taxon>Scortum</taxon>
    </lineage>
</organism>
<accession>A0ACB8WXJ3</accession>
<dbReference type="Proteomes" id="UP000831701">
    <property type="component" value="Chromosome 5"/>
</dbReference>
<dbReference type="EMBL" id="CM041535">
    <property type="protein sequence ID" value="KAI3372456.1"/>
    <property type="molecule type" value="Genomic_DNA"/>
</dbReference>
<comment type="caution">
    <text evidence="1">The sequence shown here is derived from an EMBL/GenBank/DDBJ whole genome shotgun (WGS) entry which is preliminary data.</text>
</comment>
<evidence type="ECO:0000313" key="1">
    <source>
        <dbReference type="EMBL" id="KAI3372456.1"/>
    </source>
</evidence>
<gene>
    <name evidence="1" type="ORF">L3Q82_022939</name>
</gene>
<name>A0ACB8WXJ3_9TELE</name>